<dbReference type="eggNOG" id="ENOG502RY47">
    <property type="taxonomic scope" value="Eukaryota"/>
</dbReference>
<dbReference type="OrthoDB" id="2018352at2759"/>
<feature type="compositionally biased region" description="Polar residues" evidence="1">
    <location>
        <begin position="102"/>
        <end position="130"/>
    </location>
</feature>
<dbReference type="Gramene" id="ERN15519">
    <property type="protein sequence ID" value="ERN15519"/>
    <property type="gene ID" value="AMTR_s00048p00081140"/>
</dbReference>
<dbReference type="HOGENOM" id="CLU_091168_0_0_1"/>
<dbReference type="AlphaFoldDB" id="U5CZE5"/>
<dbReference type="Proteomes" id="UP000017836">
    <property type="component" value="Unassembled WGS sequence"/>
</dbReference>
<gene>
    <name evidence="2" type="ORF">AMTR_s00048p00081140</name>
</gene>
<dbReference type="EMBL" id="KI392502">
    <property type="protein sequence ID" value="ERN15519.1"/>
    <property type="molecule type" value="Genomic_DNA"/>
</dbReference>
<feature type="region of interest" description="Disordered" evidence="1">
    <location>
        <begin position="92"/>
        <end position="130"/>
    </location>
</feature>
<organism evidence="2 3">
    <name type="scientific">Amborella trichopoda</name>
    <dbReference type="NCBI Taxonomy" id="13333"/>
    <lineage>
        <taxon>Eukaryota</taxon>
        <taxon>Viridiplantae</taxon>
        <taxon>Streptophyta</taxon>
        <taxon>Embryophyta</taxon>
        <taxon>Tracheophyta</taxon>
        <taxon>Spermatophyta</taxon>
        <taxon>Magnoliopsida</taxon>
        <taxon>Amborellales</taxon>
        <taxon>Amborellaceae</taxon>
        <taxon>Amborella</taxon>
    </lineage>
</organism>
<dbReference type="KEGG" id="atr:18443809"/>
<dbReference type="PANTHER" id="PTHR35998:SF1">
    <property type="entry name" value="OS02G0127900 PROTEIN"/>
    <property type="match status" value="1"/>
</dbReference>
<sequence>MVLWEIAVGTAYFLGLKRTYRLALKLQRRIISPRYPRLHEFAYKRTKNVFDVALSVHKKIQQRDIEVGRNLGNSILRWLDRMKPSAQIRCEHPMKPGGFNPTLRNIPSQPPGTQRSSNNKPTEPGGTNNQLFSSINLWRRSSPTLMNGQYRHMSVFGKETEWMKPTLMNGHYRNMSVFRKEWMKR</sequence>
<evidence type="ECO:0000313" key="3">
    <source>
        <dbReference type="Proteomes" id="UP000017836"/>
    </source>
</evidence>
<evidence type="ECO:0000256" key="1">
    <source>
        <dbReference type="SAM" id="MobiDB-lite"/>
    </source>
</evidence>
<proteinExistence type="predicted"/>
<keyword evidence="3" id="KW-1185">Reference proteome</keyword>
<accession>U5CZE5</accession>
<reference evidence="3" key="1">
    <citation type="journal article" date="2013" name="Science">
        <title>The Amborella genome and the evolution of flowering plants.</title>
        <authorList>
            <consortium name="Amborella Genome Project"/>
        </authorList>
    </citation>
    <scope>NUCLEOTIDE SEQUENCE [LARGE SCALE GENOMIC DNA]</scope>
</reference>
<evidence type="ECO:0000313" key="2">
    <source>
        <dbReference type="EMBL" id="ERN15519.1"/>
    </source>
</evidence>
<dbReference type="PANTHER" id="PTHR35998">
    <property type="entry name" value="OS02G0127900 PROTEIN"/>
    <property type="match status" value="1"/>
</dbReference>
<name>U5CZE5_AMBTC</name>
<protein>
    <submittedName>
        <fullName evidence="2">Uncharacterized protein</fullName>
    </submittedName>
</protein>